<keyword evidence="1" id="KW-0472">Membrane</keyword>
<evidence type="ECO:0008006" key="3">
    <source>
        <dbReference type="Google" id="ProtNLM"/>
    </source>
</evidence>
<organism evidence="2">
    <name type="scientific">marine sediment metagenome</name>
    <dbReference type="NCBI Taxonomy" id="412755"/>
    <lineage>
        <taxon>unclassified sequences</taxon>
        <taxon>metagenomes</taxon>
        <taxon>ecological metagenomes</taxon>
    </lineage>
</organism>
<comment type="caution">
    <text evidence="2">The sequence shown here is derived from an EMBL/GenBank/DDBJ whole genome shotgun (WGS) entry which is preliminary data.</text>
</comment>
<name>A0A0F9CRN9_9ZZZZ</name>
<feature type="transmembrane region" description="Helical" evidence="1">
    <location>
        <begin position="72"/>
        <end position="93"/>
    </location>
</feature>
<protein>
    <recommendedName>
        <fullName evidence="3">Nucleoside transporter/FeoB GTPase Gate domain-containing protein</fullName>
    </recommendedName>
</protein>
<feature type="transmembrane region" description="Helical" evidence="1">
    <location>
        <begin position="40"/>
        <end position="60"/>
    </location>
</feature>
<sequence length="101" mass="10879">VGVLGLPKAATAAFLIGFFRRDYGAAGLFAMSSAGMLTPVQTIVSLVTLTLFVPCLAHFFMMIKERGTRTTLIMLAVIFPTAITVGGILNWVLRTFNITLL</sequence>
<keyword evidence="1" id="KW-1133">Transmembrane helix</keyword>
<evidence type="ECO:0000313" key="2">
    <source>
        <dbReference type="EMBL" id="KKL51834.1"/>
    </source>
</evidence>
<dbReference type="EMBL" id="LAZR01032111">
    <property type="protein sequence ID" value="KKL51834.1"/>
    <property type="molecule type" value="Genomic_DNA"/>
</dbReference>
<proteinExistence type="predicted"/>
<accession>A0A0F9CRN9</accession>
<reference evidence="2" key="1">
    <citation type="journal article" date="2015" name="Nature">
        <title>Complex archaea that bridge the gap between prokaryotes and eukaryotes.</title>
        <authorList>
            <person name="Spang A."/>
            <person name="Saw J.H."/>
            <person name="Jorgensen S.L."/>
            <person name="Zaremba-Niedzwiedzka K."/>
            <person name="Martijn J."/>
            <person name="Lind A.E."/>
            <person name="van Eijk R."/>
            <person name="Schleper C."/>
            <person name="Guy L."/>
            <person name="Ettema T.J."/>
        </authorList>
    </citation>
    <scope>NUCLEOTIDE SEQUENCE</scope>
</reference>
<keyword evidence="1" id="KW-0812">Transmembrane</keyword>
<dbReference type="AlphaFoldDB" id="A0A0F9CRN9"/>
<gene>
    <name evidence="2" type="ORF">LCGC14_2291510</name>
</gene>
<evidence type="ECO:0000256" key="1">
    <source>
        <dbReference type="SAM" id="Phobius"/>
    </source>
</evidence>
<feature type="non-terminal residue" evidence="2">
    <location>
        <position position="1"/>
    </location>
</feature>